<dbReference type="EMBL" id="KZ293678">
    <property type="protein sequence ID" value="PBK87576.1"/>
    <property type="molecule type" value="Genomic_DNA"/>
</dbReference>
<evidence type="ECO:0000256" key="4">
    <source>
        <dbReference type="ARBA" id="ARBA00023136"/>
    </source>
</evidence>
<dbReference type="InParanoid" id="A0A2H3DJE9"/>
<gene>
    <name evidence="6" type="ORF">ARMGADRAFT_1085581</name>
</gene>
<dbReference type="GO" id="GO:0035879">
    <property type="term" value="P:plasma membrane lactate transport"/>
    <property type="evidence" value="ECO:0007669"/>
    <property type="project" value="TreeGrafter"/>
</dbReference>
<dbReference type="OrthoDB" id="5296287at2759"/>
<dbReference type="PANTHER" id="PTHR23508">
    <property type="entry name" value="CARBOXYLIC ACID TRANSPORTER PROTEIN HOMOLOG"/>
    <property type="match status" value="1"/>
</dbReference>
<evidence type="ECO:0000313" key="7">
    <source>
        <dbReference type="Proteomes" id="UP000217790"/>
    </source>
</evidence>
<evidence type="ECO:0000256" key="5">
    <source>
        <dbReference type="SAM" id="MobiDB-lite"/>
    </source>
</evidence>
<evidence type="ECO:0000256" key="2">
    <source>
        <dbReference type="ARBA" id="ARBA00022692"/>
    </source>
</evidence>
<keyword evidence="4" id="KW-0472">Membrane</keyword>
<dbReference type="GO" id="GO:0005886">
    <property type="term" value="C:plasma membrane"/>
    <property type="evidence" value="ECO:0007669"/>
    <property type="project" value="TreeGrafter"/>
</dbReference>
<name>A0A2H3DJE9_ARMGA</name>
<dbReference type="AlphaFoldDB" id="A0A2H3DJE9"/>
<dbReference type="Proteomes" id="UP000217790">
    <property type="component" value="Unassembled WGS sequence"/>
</dbReference>
<reference evidence="7" key="1">
    <citation type="journal article" date="2017" name="Nat. Ecol. Evol.">
        <title>Genome expansion and lineage-specific genetic innovations in the forest pathogenic fungi Armillaria.</title>
        <authorList>
            <person name="Sipos G."/>
            <person name="Prasanna A.N."/>
            <person name="Walter M.C."/>
            <person name="O'Connor E."/>
            <person name="Balint B."/>
            <person name="Krizsan K."/>
            <person name="Kiss B."/>
            <person name="Hess J."/>
            <person name="Varga T."/>
            <person name="Slot J."/>
            <person name="Riley R."/>
            <person name="Boka B."/>
            <person name="Rigling D."/>
            <person name="Barry K."/>
            <person name="Lee J."/>
            <person name="Mihaltcheva S."/>
            <person name="LaButti K."/>
            <person name="Lipzen A."/>
            <person name="Waldron R."/>
            <person name="Moloney N.M."/>
            <person name="Sperisen C."/>
            <person name="Kredics L."/>
            <person name="Vagvoelgyi C."/>
            <person name="Patrignani A."/>
            <person name="Fitzpatrick D."/>
            <person name="Nagy I."/>
            <person name="Doyle S."/>
            <person name="Anderson J.B."/>
            <person name="Grigoriev I.V."/>
            <person name="Gueldener U."/>
            <person name="Muensterkoetter M."/>
            <person name="Nagy L.G."/>
        </authorList>
    </citation>
    <scope>NUCLEOTIDE SEQUENCE [LARGE SCALE GENOMIC DNA]</scope>
    <source>
        <strain evidence="7">Ar21-2</strain>
    </source>
</reference>
<organism evidence="6 7">
    <name type="scientific">Armillaria gallica</name>
    <name type="common">Bulbous honey fungus</name>
    <name type="synonym">Armillaria bulbosa</name>
    <dbReference type="NCBI Taxonomy" id="47427"/>
    <lineage>
        <taxon>Eukaryota</taxon>
        <taxon>Fungi</taxon>
        <taxon>Dikarya</taxon>
        <taxon>Basidiomycota</taxon>
        <taxon>Agaricomycotina</taxon>
        <taxon>Agaricomycetes</taxon>
        <taxon>Agaricomycetidae</taxon>
        <taxon>Agaricales</taxon>
        <taxon>Marasmiineae</taxon>
        <taxon>Physalacriaceae</taxon>
        <taxon>Armillaria</taxon>
    </lineage>
</organism>
<proteinExistence type="predicted"/>
<evidence type="ECO:0000256" key="3">
    <source>
        <dbReference type="ARBA" id="ARBA00022989"/>
    </source>
</evidence>
<keyword evidence="7" id="KW-1185">Reference proteome</keyword>
<sequence>MLSSQMKDEATDAAVKQLRAALGGSISMQGIIDADDRICFVPLWIIPSSFGALATKLFWVQFCIQGVWGVMPIQLAEMSSRALYATFAGVAYQLGNMVSSASVQIEAAGGRHHWTTITHENGGRFRLHSGPEKHGPYFKKSSPLPSSNAIADDFDGHRRAGPPQRRNSSMNEKALIQQKESVNL</sequence>
<dbReference type="PANTHER" id="PTHR23508:SF10">
    <property type="entry name" value="CARBOXYLIC ACID TRANSPORTER PROTEIN HOMOLOG"/>
    <property type="match status" value="1"/>
</dbReference>
<feature type="region of interest" description="Disordered" evidence="5">
    <location>
        <begin position="136"/>
        <end position="184"/>
    </location>
</feature>
<evidence type="ECO:0000313" key="6">
    <source>
        <dbReference type="EMBL" id="PBK87576.1"/>
    </source>
</evidence>
<keyword evidence="2" id="KW-0812">Transmembrane</keyword>
<protein>
    <submittedName>
        <fullName evidence="6">Uncharacterized protein</fullName>
    </submittedName>
</protein>
<comment type="subcellular location">
    <subcellularLocation>
        <location evidence="1">Membrane</location>
        <topology evidence="1">Multi-pass membrane protein</topology>
    </subcellularLocation>
</comment>
<accession>A0A2H3DJE9</accession>
<keyword evidence="3" id="KW-1133">Transmembrane helix</keyword>
<dbReference type="STRING" id="47427.A0A2H3DJE9"/>
<evidence type="ECO:0000256" key="1">
    <source>
        <dbReference type="ARBA" id="ARBA00004141"/>
    </source>
</evidence>
<dbReference type="GO" id="GO:0015355">
    <property type="term" value="F:secondary active monocarboxylate transmembrane transporter activity"/>
    <property type="evidence" value="ECO:0007669"/>
    <property type="project" value="TreeGrafter"/>
</dbReference>